<dbReference type="AlphaFoldDB" id="A0A8H7XZY5"/>
<evidence type="ECO:0000256" key="1">
    <source>
        <dbReference type="SAM" id="MobiDB-lite"/>
    </source>
</evidence>
<comment type="caution">
    <text evidence="2">The sequence shown here is derived from an EMBL/GenBank/DDBJ whole genome shotgun (WGS) entry which is preliminary data.</text>
</comment>
<feature type="compositionally biased region" description="Basic and acidic residues" evidence="1">
    <location>
        <begin position="273"/>
        <end position="283"/>
    </location>
</feature>
<proteinExistence type="predicted"/>
<dbReference type="EMBL" id="JAFIQS010000006">
    <property type="protein sequence ID" value="KAG5168494.1"/>
    <property type="molecule type" value="Genomic_DNA"/>
</dbReference>
<feature type="region of interest" description="Disordered" evidence="1">
    <location>
        <begin position="273"/>
        <end position="292"/>
    </location>
</feature>
<organism evidence="2">
    <name type="scientific">Psilocybe cubensis</name>
    <name type="common">Psychedelic mushroom</name>
    <name type="synonym">Stropharia cubensis</name>
    <dbReference type="NCBI Taxonomy" id="181762"/>
    <lineage>
        <taxon>Eukaryota</taxon>
        <taxon>Fungi</taxon>
        <taxon>Dikarya</taxon>
        <taxon>Basidiomycota</taxon>
        <taxon>Agaricomycotina</taxon>
        <taxon>Agaricomycetes</taxon>
        <taxon>Agaricomycetidae</taxon>
        <taxon>Agaricales</taxon>
        <taxon>Agaricineae</taxon>
        <taxon>Strophariaceae</taxon>
        <taxon>Psilocybe</taxon>
    </lineage>
</organism>
<gene>
    <name evidence="2" type="ORF">JR316_007094</name>
</gene>
<protein>
    <submittedName>
        <fullName evidence="2">Uncharacterized protein</fullName>
    </submittedName>
</protein>
<feature type="region of interest" description="Disordered" evidence="1">
    <location>
        <begin position="103"/>
        <end position="123"/>
    </location>
</feature>
<evidence type="ECO:0000313" key="2">
    <source>
        <dbReference type="EMBL" id="KAG5168494.1"/>
    </source>
</evidence>
<name>A0A8H7XZY5_PSICU</name>
<sequence>MALQPDLEAPLLSFLAFTTEEFISMLFGKSLTYTIARIPVHAHAMQTFKSIPPFYALGSLRADKGTLLALTELPTDNGNHLMSQHEIGLSQVPHRPPEDIDILPPVRRTPPDAAAKPPRPAPYRRELTPAIARTSLLVPRPAGEMGSPRRGGFSVEQELGWEKKDFNALKTLVNEHVANVLDATKPFSEQPADRLDDIKHLLRLENDVYVYDDMKENGHLTLAPNPGILEEHDDRSVYFVYHRSSSKSTTTRSVRDIMTDYKQGRHLALIRQQTDDKYIHSSDSDSEDSGAS</sequence>
<accession>A0A8H7XZY5</accession>
<dbReference type="OrthoDB" id="2686745at2759"/>
<reference evidence="2" key="1">
    <citation type="submission" date="2021-02" db="EMBL/GenBank/DDBJ databases">
        <title>Psilocybe cubensis genome.</title>
        <authorList>
            <person name="Mckernan K.J."/>
            <person name="Crawford S."/>
            <person name="Trippe A."/>
            <person name="Kane L.T."/>
            <person name="Mclaughlin S."/>
        </authorList>
    </citation>
    <scope>NUCLEOTIDE SEQUENCE [LARGE SCALE GENOMIC DNA]</scope>
    <source>
        <strain evidence="2">MGC-MH-2018</strain>
    </source>
</reference>